<sequence>MRTQFLYFFLLVTLTAQAQDNLSVSGVRCVAVDSRDNVWVGVRDRLLKVTPDGKPTLVLDGWKNYIKPLTVGINYMAIDARDNLFVVATRDNLIRKITPDGKISLFAGQPYQYSVIDGPLAKANFRSLDHITMDRAGNMYVTDADEKTPNTNLSYHNYVIRHISPAGEVTTLRDKATGEKLWFDIIDGLTTDAQGNLYISDAYPRCIKKLTLTPDRKQATVSVVAGQCGKREFHPVYTPGDVKTAELFTPGPLAFSPKGELHFADVRLHRIIKIAQNQVTDVAGNSTIQKGVNMGGRATEGYKDGPARQAMFNFPLGNAITFDSRGNLYIVDGGNNCIRKLSAEGIVSTFLK</sequence>
<dbReference type="Gene3D" id="2.120.10.30">
    <property type="entry name" value="TolB, C-terminal domain"/>
    <property type="match status" value="2"/>
</dbReference>
<feature type="signal peptide" evidence="1">
    <location>
        <begin position="1"/>
        <end position="18"/>
    </location>
</feature>
<proteinExistence type="predicted"/>
<organism evidence="2 3">
    <name type="scientific">Rudanella paleaurantiibacter</name>
    <dbReference type="NCBI Taxonomy" id="2614655"/>
    <lineage>
        <taxon>Bacteria</taxon>
        <taxon>Pseudomonadati</taxon>
        <taxon>Bacteroidota</taxon>
        <taxon>Cytophagia</taxon>
        <taxon>Cytophagales</taxon>
        <taxon>Cytophagaceae</taxon>
        <taxon>Rudanella</taxon>
    </lineage>
</organism>
<keyword evidence="1" id="KW-0732">Signal</keyword>
<dbReference type="SUPFAM" id="SSF101898">
    <property type="entry name" value="NHL repeat"/>
    <property type="match status" value="1"/>
</dbReference>
<dbReference type="PANTHER" id="PTHR13833:SF71">
    <property type="entry name" value="NHL DOMAIN-CONTAINING PROTEIN"/>
    <property type="match status" value="1"/>
</dbReference>
<name>A0A7J5TUD0_9BACT</name>
<dbReference type="Proteomes" id="UP000488299">
    <property type="component" value="Unassembled WGS sequence"/>
</dbReference>
<keyword evidence="3" id="KW-1185">Reference proteome</keyword>
<evidence type="ECO:0000256" key="1">
    <source>
        <dbReference type="SAM" id="SignalP"/>
    </source>
</evidence>
<dbReference type="RefSeq" id="WP_152126250.1">
    <property type="nucleotide sequence ID" value="NZ_WELI01000010.1"/>
</dbReference>
<accession>A0A7J5TUD0</accession>
<protein>
    <recommendedName>
        <fullName evidence="4">NHL repeat-containing protein</fullName>
    </recommendedName>
</protein>
<evidence type="ECO:0008006" key="4">
    <source>
        <dbReference type="Google" id="ProtNLM"/>
    </source>
</evidence>
<dbReference type="AlphaFoldDB" id="A0A7J5TUD0"/>
<evidence type="ECO:0000313" key="2">
    <source>
        <dbReference type="EMBL" id="KAB7727618.1"/>
    </source>
</evidence>
<dbReference type="EMBL" id="WELI01000010">
    <property type="protein sequence ID" value="KAB7727618.1"/>
    <property type="molecule type" value="Genomic_DNA"/>
</dbReference>
<dbReference type="PANTHER" id="PTHR13833">
    <property type="match status" value="1"/>
</dbReference>
<comment type="caution">
    <text evidence="2">The sequence shown here is derived from an EMBL/GenBank/DDBJ whole genome shotgun (WGS) entry which is preliminary data.</text>
</comment>
<gene>
    <name evidence="2" type="ORF">F5984_21370</name>
</gene>
<feature type="chain" id="PRO_5029458553" description="NHL repeat-containing protein" evidence="1">
    <location>
        <begin position="19"/>
        <end position="352"/>
    </location>
</feature>
<reference evidence="2 3" key="1">
    <citation type="submission" date="2019-10" db="EMBL/GenBank/DDBJ databases">
        <title>Rudanella paleaurantiibacter sp. nov., isolated from sludge.</title>
        <authorList>
            <person name="Xu S.Q."/>
        </authorList>
    </citation>
    <scope>NUCLEOTIDE SEQUENCE [LARGE SCALE GENOMIC DNA]</scope>
    <source>
        <strain evidence="2 3">HX-22-17</strain>
    </source>
</reference>
<dbReference type="InterPro" id="IPR011042">
    <property type="entry name" value="6-blade_b-propeller_TolB-like"/>
</dbReference>
<evidence type="ECO:0000313" key="3">
    <source>
        <dbReference type="Proteomes" id="UP000488299"/>
    </source>
</evidence>